<sequence>MKEKEYTESYEWKTIMLEFLLSILLLSLVSTITTLTKEGNIFQWTECLSIGVSAFLIVFIGLHENRKVFQNTVKEYEEINLLKKISLVLLIPIITYILYVIPLSNSFLFGQLNDCIFDFAFNFIRYFCFSGIVSYELYMCGLLFYNEITEFLSVQNIKK</sequence>
<accession>A0A3R9LDI6</accession>
<reference evidence="2 3" key="1">
    <citation type="submission" date="2018-11" db="EMBL/GenBank/DDBJ databases">
        <title>Species Designations Belie Phenotypic and Genotypic Heterogeneity in Oral Streptococci.</title>
        <authorList>
            <person name="Velsko I."/>
        </authorList>
    </citation>
    <scope>NUCLEOTIDE SEQUENCE [LARGE SCALE GENOMIC DNA]</scope>
    <source>
        <strain evidence="2 3">BCC13</strain>
    </source>
</reference>
<feature type="transmembrane region" description="Helical" evidence="1">
    <location>
        <begin position="123"/>
        <end position="145"/>
    </location>
</feature>
<feature type="transmembrane region" description="Helical" evidence="1">
    <location>
        <begin position="12"/>
        <end position="35"/>
    </location>
</feature>
<evidence type="ECO:0000313" key="2">
    <source>
        <dbReference type="EMBL" id="RSJ96167.1"/>
    </source>
</evidence>
<name>A0A3R9LDI6_STRCR</name>
<protein>
    <submittedName>
        <fullName evidence="2">Uncharacterized protein</fullName>
    </submittedName>
</protein>
<dbReference type="RefSeq" id="WP_125387752.1">
    <property type="nucleotide sequence ID" value="NZ_RJPU01000002.1"/>
</dbReference>
<gene>
    <name evidence="2" type="ORF">D8790_04485</name>
</gene>
<feature type="transmembrane region" description="Helical" evidence="1">
    <location>
        <begin position="81"/>
        <end position="103"/>
    </location>
</feature>
<organism evidence="2 3">
    <name type="scientific">Streptococcus cristatus</name>
    <dbReference type="NCBI Taxonomy" id="45634"/>
    <lineage>
        <taxon>Bacteria</taxon>
        <taxon>Bacillati</taxon>
        <taxon>Bacillota</taxon>
        <taxon>Bacilli</taxon>
        <taxon>Lactobacillales</taxon>
        <taxon>Streptococcaceae</taxon>
        <taxon>Streptococcus</taxon>
    </lineage>
</organism>
<proteinExistence type="predicted"/>
<dbReference type="EMBL" id="RJPU01000002">
    <property type="protein sequence ID" value="RSJ96167.1"/>
    <property type="molecule type" value="Genomic_DNA"/>
</dbReference>
<feature type="transmembrane region" description="Helical" evidence="1">
    <location>
        <begin position="41"/>
        <end position="60"/>
    </location>
</feature>
<evidence type="ECO:0000256" key="1">
    <source>
        <dbReference type="SAM" id="Phobius"/>
    </source>
</evidence>
<keyword evidence="1" id="KW-0472">Membrane</keyword>
<keyword evidence="1" id="KW-0812">Transmembrane</keyword>
<keyword evidence="1" id="KW-1133">Transmembrane helix</keyword>
<evidence type="ECO:0000313" key="3">
    <source>
        <dbReference type="Proteomes" id="UP000278843"/>
    </source>
</evidence>
<comment type="caution">
    <text evidence="2">The sequence shown here is derived from an EMBL/GenBank/DDBJ whole genome shotgun (WGS) entry which is preliminary data.</text>
</comment>
<dbReference type="Proteomes" id="UP000278843">
    <property type="component" value="Unassembled WGS sequence"/>
</dbReference>
<dbReference type="AlphaFoldDB" id="A0A3R9LDI6"/>